<name>A0A2P4X879_9STRA</name>
<dbReference type="EMBL" id="NCKW01015810">
    <property type="protein sequence ID" value="POM61751.1"/>
    <property type="molecule type" value="Genomic_DNA"/>
</dbReference>
<proteinExistence type="predicted"/>
<keyword evidence="2" id="KW-1185">Reference proteome</keyword>
<sequence>MLRQRVVMQHPHQESLLVDHAGVDPVASCLEEEFQVWLHLGIPVELVGEVRVVVRENQEEVLGVEFPAYQEAYLVDRAVASQVEHQAASVVVFQAQHQAASVVVTLVAYLEHHEVALHLEEPFLVPFLVPFLAVYLSEAFLGVVRVPLLEVGQVASQHHENLEVERLEVDLGEDHLKGTMFEPS</sequence>
<reference evidence="1 2" key="1">
    <citation type="journal article" date="2017" name="Genome Biol. Evol.">
        <title>Phytophthora megakarya and P. palmivora, closely related causal agents of cacao black pod rot, underwent increases in genome sizes and gene numbers by different mechanisms.</title>
        <authorList>
            <person name="Ali S.S."/>
            <person name="Shao J."/>
            <person name="Lary D.J."/>
            <person name="Kronmiller B."/>
            <person name="Shen D."/>
            <person name="Strem M.D."/>
            <person name="Amoako-Attah I."/>
            <person name="Akrofi A.Y."/>
            <person name="Begoude B.A."/>
            <person name="Ten Hoopen G.M."/>
            <person name="Coulibaly K."/>
            <person name="Kebe B.I."/>
            <person name="Melnick R.L."/>
            <person name="Guiltinan M.J."/>
            <person name="Tyler B.M."/>
            <person name="Meinhardt L.W."/>
            <person name="Bailey B.A."/>
        </authorList>
    </citation>
    <scope>NUCLEOTIDE SEQUENCE [LARGE SCALE GENOMIC DNA]</scope>
    <source>
        <strain evidence="2">sbr112.9</strain>
    </source>
</reference>
<gene>
    <name evidence="1" type="ORF">PHPALM_29193</name>
</gene>
<organism evidence="1 2">
    <name type="scientific">Phytophthora palmivora</name>
    <dbReference type="NCBI Taxonomy" id="4796"/>
    <lineage>
        <taxon>Eukaryota</taxon>
        <taxon>Sar</taxon>
        <taxon>Stramenopiles</taxon>
        <taxon>Oomycota</taxon>
        <taxon>Peronosporomycetes</taxon>
        <taxon>Peronosporales</taxon>
        <taxon>Peronosporaceae</taxon>
        <taxon>Phytophthora</taxon>
    </lineage>
</organism>
<accession>A0A2P4X879</accession>
<evidence type="ECO:0000313" key="2">
    <source>
        <dbReference type="Proteomes" id="UP000237271"/>
    </source>
</evidence>
<dbReference type="Proteomes" id="UP000237271">
    <property type="component" value="Unassembled WGS sequence"/>
</dbReference>
<dbReference type="AlphaFoldDB" id="A0A2P4X879"/>
<comment type="caution">
    <text evidence="1">The sequence shown here is derived from an EMBL/GenBank/DDBJ whole genome shotgun (WGS) entry which is preliminary data.</text>
</comment>
<protein>
    <submittedName>
        <fullName evidence="1">Uncharacterized protein</fullName>
    </submittedName>
</protein>
<evidence type="ECO:0000313" key="1">
    <source>
        <dbReference type="EMBL" id="POM61751.1"/>
    </source>
</evidence>